<sequence length="149" mass="17073">MIPDFINIKDAPWAVLPAGIHTTSIGQVQLRFAYNERRQFLFRGLEEALQNLFDAGCRQCFLDGSFITAKPLPNDYELCWDPAFVSPDILDTIFLDFDDMRAAQKEKYGGEFFPTIMTEGFSGKPFVEFFQTEKDTGARKGIIRLLHTY</sequence>
<dbReference type="Pfam" id="PF22014">
    <property type="entry name" value="DUF6932"/>
    <property type="match status" value="1"/>
</dbReference>
<accession>A0ABY7T5X1</accession>
<dbReference type="InterPro" id="IPR053860">
    <property type="entry name" value="DUF6932"/>
</dbReference>
<protein>
    <submittedName>
        <fullName evidence="1">Uncharacterized protein</fullName>
    </submittedName>
</protein>
<proteinExistence type="predicted"/>
<keyword evidence="2" id="KW-1185">Reference proteome</keyword>
<dbReference type="Proteomes" id="UP001216139">
    <property type="component" value="Chromosome"/>
</dbReference>
<reference evidence="1 2" key="1">
    <citation type="submission" date="2023-02" db="EMBL/GenBank/DDBJ databases">
        <title>Genome sequence of Mucilaginibacter jinjuensis strain KACC 16571.</title>
        <authorList>
            <person name="Kim S."/>
            <person name="Heo J."/>
            <person name="Kwon S.-W."/>
        </authorList>
    </citation>
    <scope>NUCLEOTIDE SEQUENCE [LARGE SCALE GENOMIC DNA]</scope>
    <source>
        <strain evidence="1 2">KACC 16571</strain>
    </source>
</reference>
<gene>
    <name evidence="1" type="ORF">PQO05_22735</name>
</gene>
<name>A0ABY7T5X1_9SPHI</name>
<dbReference type="EMBL" id="CP117167">
    <property type="protein sequence ID" value="WCT11560.1"/>
    <property type="molecule type" value="Genomic_DNA"/>
</dbReference>
<organism evidence="1 2">
    <name type="scientific">Mucilaginibacter jinjuensis</name>
    <dbReference type="NCBI Taxonomy" id="1176721"/>
    <lineage>
        <taxon>Bacteria</taxon>
        <taxon>Pseudomonadati</taxon>
        <taxon>Bacteroidota</taxon>
        <taxon>Sphingobacteriia</taxon>
        <taxon>Sphingobacteriales</taxon>
        <taxon>Sphingobacteriaceae</taxon>
        <taxon>Mucilaginibacter</taxon>
    </lineage>
</organism>
<evidence type="ECO:0000313" key="2">
    <source>
        <dbReference type="Proteomes" id="UP001216139"/>
    </source>
</evidence>
<dbReference type="RefSeq" id="WP_273629748.1">
    <property type="nucleotide sequence ID" value="NZ_CP117167.1"/>
</dbReference>
<evidence type="ECO:0000313" key="1">
    <source>
        <dbReference type="EMBL" id="WCT11560.1"/>
    </source>
</evidence>